<keyword evidence="3" id="KW-1185">Reference proteome</keyword>
<comment type="caution">
    <text evidence="2">The sequence shown here is derived from an EMBL/GenBank/DDBJ whole genome shotgun (WGS) entry which is preliminary data.</text>
</comment>
<reference evidence="2 3" key="1">
    <citation type="journal article" date="2021" name="Commun. Biol.">
        <title>The genome of Shorea leprosula (Dipterocarpaceae) highlights the ecological relevance of drought in aseasonal tropical rainforests.</title>
        <authorList>
            <person name="Ng K.K.S."/>
            <person name="Kobayashi M.J."/>
            <person name="Fawcett J.A."/>
            <person name="Hatakeyama M."/>
            <person name="Paape T."/>
            <person name="Ng C.H."/>
            <person name="Ang C.C."/>
            <person name="Tnah L.H."/>
            <person name="Lee C.T."/>
            <person name="Nishiyama T."/>
            <person name="Sese J."/>
            <person name="O'Brien M.J."/>
            <person name="Copetti D."/>
            <person name="Mohd Noor M.I."/>
            <person name="Ong R.C."/>
            <person name="Putra M."/>
            <person name="Sireger I.Z."/>
            <person name="Indrioko S."/>
            <person name="Kosugi Y."/>
            <person name="Izuno A."/>
            <person name="Isagi Y."/>
            <person name="Lee S.L."/>
            <person name="Shimizu K.K."/>
        </authorList>
    </citation>
    <scope>NUCLEOTIDE SEQUENCE [LARGE SCALE GENOMIC DNA]</scope>
    <source>
        <strain evidence="2">214</strain>
    </source>
</reference>
<evidence type="ECO:0000256" key="1">
    <source>
        <dbReference type="SAM" id="MobiDB-lite"/>
    </source>
</evidence>
<sequence length="50" mass="5342">MMAQTLKTRALRHHIQGPTSEGTVGPASELSPWARQGCFLAAAGIGQFFN</sequence>
<dbReference type="Proteomes" id="UP001054252">
    <property type="component" value="Unassembled WGS sequence"/>
</dbReference>
<protein>
    <submittedName>
        <fullName evidence="2">Uncharacterized protein</fullName>
    </submittedName>
</protein>
<proteinExistence type="predicted"/>
<dbReference type="AlphaFoldDB" id="A0AAV5KIS7"/>
<evidence type="ECO:0000313" key="2">
    <source>
        <dbReference type="EMBL" id="GKV24502.1"/>
    </source>
</evidence>
<feature type="region of interest" description="Disordered" evidence="1">
    <location>
        <begin position="1"/>
        <end position="28"/>
    </location>
</feature>
<name>A0AAV5KIS7_9ROSI</name>
<dbReference type="EMBL" id="BPVZ01000066">
    <property type="protein sequence ID" value="GKV24502.1"/>
    <property type="molecule type" value="Genomic_DNA"/>
</dbReference>
<evidence type="ECO:0000313" key="3">
    <source>
        <dbReference type="Proteomes" id="UP001054252"/>
    </source>
</evidence>
<organism evidence="2 3">
    <name type="scientific">Rubroshorea leprosula</name>
    <dbReference type="NCBI Taxonomy" id="152421"/>
    <lineage>
        <taxon>Eukaryota</taxon>
        <taxon>Viridiplantae</taxon>
        <taxon>Streptophyta</taxon>
        <taxon>Embryophyta</taxon>
        <taxon>Tracheophyta</taxon>
        <taxon>Spermatophyta</taxon>
        <taxon>Magnoliopsida</taxon>
        <taxon>eudicotyledons</taxon>
        <taxon>Gunneridae</taxon>
        <taxon>Pentapetalae</taxon>
        <taxon>rosids</taxon>
        <taxon>malvids</taxon>
        <taxon>Malvales</taxon>
        <taxon>Dipterocarpaceae</taxon>
        <taxon>Rubroshorea</taxon>
    </lineage>
</organism>
<gene>
    <name evidence="2" type="ORF">SLEP1_g34109</name>
</gene>
<accession>A0AAV5KIS7</accession>